<keyword evidence="2" id="KW-0472">Membrane</keyword>
<accession>A0ABV5SZ51</accession>
<keyword evidence="2" id="KW-0812">Transmembrane</keyword>
<keyword evidence="2" id="KW-1133">Transmembrane helix</keyword>
<dbReference type="RefSeq" id="WP_344714476.1">
    <property type="nucleotide sequence ID" value="NZ_BAAAWH010000001.1"/>
</dbReference>
<evidence type="ECO:0000313" key="3">
    <source>
        <dbReference type="EMBL" id="MFB9645407.1"/>
    </source>
</evidence>
<feature type="transmembrane region" description="Helical" evidence="2">
    <location>
        <begin position="120"/>
        <end position="141"/>
    </location>
</feature>
<keyword evidence="4" id="KW-1185">Reference proteome</keyword>
<reference evidence="3 4" key="1">
    <citation type="submission" date="2024-09" db="EMBL/GenBank/DDBJ databases">
        <authorList>
            <person name="Sun Q."/>
            <person name="Mori K."/>
        </authorList>
    </citation>
    <scope>NUCLEOTIDE SEQUENCE [LARGE SCALE GENOMIC DNA]</scope>
    <source>
        <strain evidence="3 4">JCM 1342</strain>
    </source>
</reference>
<organism evidence="3 4">
    <name type="scientific">Microbacterium terregens</name>
    <dbReference type="NCBI Taxonomy" id="69363"/>
    <lineage>
        <taxon>Bacteria</taxon>
        <taxon>Bacillati</taxon>
        <taxon>Actinomycetota</taxon>
        <taxon>Actinomycetes</taxon>
        <taxon>Micrococcales</taxon>
        <taxon>Microbacteriaceae</taxon>
        <taxon>Microbacterium</taxon>
    </lineage>
</organism>
<dbReference type="EMBL" id="JBHMBE010000002">
    <property type="protein sequence ID" value="MFB9645407.1"/>
    <property type="molecule type" value="Genomic_DNA"/>
</dbReference>
<name>A0ABV5SZ51_9MICO</name>
<gene>
    <name evidence="3" type="ORF">ACFFPJ_06320</name>
</gene>
<sequence length="289" mass="30316">MDAPRGSVELEHTDELERLRRRAYGPDADIAGDAAAQARLSELEAAARGHQSAPAADAAARVPAVVPDHARVSDDAPVAEPPGPVEGLRPAATAAPQGAERPINDGAPAAPWWRRRRGRAILVGAFAALALIVALIAWMFASLAAESPSDTSTMRIPPVPAAQGRGIFEPAPDFVLALKPSGADAPHDPHGVLDALGIRADELRHYEDFEGMEVWSGASRYGMACLFVTVPGQGFREGRGAEGCSPDGLDTQADLASIAGRGVTRFVLESDHVDVFVYNRAADPNTSQG</sequence>
<evidence type="ECO:0000256" key="1">
    <source>
        <dbReference type="SAM" id="MobiDB-lite"/>
    </source>
</evidence>
<dbReference type="Proteomes" id="UP001589611">
    <property type="component" value="Unassembled WGS sequence"/>
</dbReference>
<evidence type="ECO:0000256" key="2">
    <source>
        <dbReference type="SAM" id="Phobius"/>
    </source>
</evidence>
<comment type="caution">
    <text evidence="3">The sequence shown here is derived from an EMBL/GenBank/DDBJ whole genome shotgun (WGS) entry which is preliminary data.</text>
</comment>
<evidence type="ECO:0000313" key="4">
    <source>
        <dbReference type="Proteomes" id="UP001589611"/>
    </source>
</evidence>
<feature type="region of interest" description="Disordered" evidence="1">
    <location>
        <begin position="73"/>
        <end position="110"/>
    </location>
</feature>
<proteinExistence type="predicted"/>
<protein>
    <submittedName>
        <fullName evidence="3">Uncharacterized protein</fullName>
    </submittedName>
</protein>